<dbReference type="VEuPathDB" id="FungiDB:ATEG_02593"/>
<dbReference type="GO" id="GO:0071949">
    <property type="term" value="F:FAD binding"/>
    <property type="evidence" value="ECO:0007669"/>
    <property type="project" value="InterPro"/>
</dbReference>
<gene>
    <name evidence="6" type="ORF">ATEIFO6365_0002086300</name>
</gene>
<dbReference type="GO" id="GO:0016491">
    <property type="term" value="F:oxidoreductase activity"/>
    <property type="evidence" value="ECO:0007669"/>
    <property type="project" value="UniProtKB-KW"/>
</dbReference>
<accession>A0A5M3YZ89</accession>
<dbReference type="InterPro" id="IPR016169">
    <property type="entry name" value="FAD-bd_PCMH_sub2"/>
</dbReference>
<sequence length="499" mass="53787">MPVAAVLPRLMRTLVALNLCLVFGTAWLQNDEALPDSLQSCLNATGSSVSYPGSAAYDALNRPQNANYSPQPGAITTPASSEEVSAIVKCVAAEEGRIKLSPRGGGHSYAAYSFSGHVVIDSSNMRDVTFDDETREVTVQFGQTLGPFAEAMGRKGYALPHGTCPGVGVAGHSLGGGYGYTSRKWGWLVDHIVSMELVDAHGNIKQLTSGSTGTDSELWWALRGAGANSFGIVTAFTYAMEMAPAASVNFNLTFASQSDCSQVLLSLQSLEGNATSDEGLPVEWGVDLVITGRGPGDTGFCSMKGQFLGTKSEFSGVMDRLLYNLEQRGTSWARWTSQVTLILTTRDLLDDGAPGYTAHDAERIMDSIQAARGVNGTANHVAFNMEGPKSMTNQPPPTGDMSFIHRQSLFIVQIYSDQFPESEHEAARSDVLTKLDQVTDAIKGSRREGMWHAYQNYVDPILKDFGRAYYGSSLERLKSLKSFADPNVVFDFPQGINHA</sequence>
<comment type="cofactor">
    <cofactor evidence="1">
        <name>FAD</name>
        <dbReference type="ChEBI" id="CHEBI:57692"/>
    </cofactor>
</comment>
<comment type="caution">
    <text evidence="6">The sequence shown here is derived from an EMBL/GenBank/DDBJ whole genome shotgun (WGS) entry which is preliminary data.</text>
</comment>
<proteinExistence type="inferred from homology"/>
<dbReference type="InterPro" id="IPR036318">
    <property type="entry name" value="FAD-bd_PCMH-like_sf"/>
</dbReference>
<dbReference type="EMBL" id="BLJY01000002">
    <property type="protein sequence ID" value="GFF13752.1"/>
    <property type="molecule type" value="Genomic_DNA"/>
</dbReference>
<evidence type="ECO:0000256" key="3">
    <source>
        <dbReference type="ARBA" id="ARBA00022630"/>
    </source>
</evidence>
<dbReference type="Gene3D" id="3.40.462.20">
    <property type="match status" value="1"/>
</dbReference>
<evidence type="ECO:0000313" key="7">
    <source>
        <dbReference type="Proteomes" id="UP000452235"/>
    </source>
</evidence>
<dbReference type="PROSITE" id="PS00862">
    <property type="entry name" value="OX2_COVAL_FAD"/>
    <property type="match status" value="1"/>
</dbReference>
<dbReference type="Proteomes" id="UP000452235">
    <property type="component" value="Unassembled WGS sequence"/>
</dbReference>
<dbReference type="Gene3D" id="3.30.465.10">
    <property type="match status" value="1"/>
</dbReference>
<dbReference type="Pfam" id="PF01565">
    <property type="entry name" value="FAD_binding_4"/>
    <property type="match status" value="1"/>
</dbReference>
<keyword evidence="4" id="KW-0274">FAD</keyword>
<evidence type="ECO:0000256" key="5">
    <source>
        <dbReference type="ARBA" id="ARBA00023002"/>
    </source>
</evidence>
<dbReference type="PROSITE" id="PS51387">
    <property type="entry name" value="FAD_PCMH"/>
    <property type="match status" value="1"/>
</dbReference>
<evidence type="ECO:0000256" key="1">
    <source>
        <dbReference type="ARBA" id="ARBA00001974"/>
    </source>
</evidence>
<dbReference type="SUPFAM" id="SSF56176">
    <property type="entry name" value="FAD-binding/transporter-associated domain-like"/>
    <property type="match status" value="1"/>
</dbReference>
<dbReference type="InterPro" id="IPR006093">
    <property type="entry name" value="Oxy_OxRdtase_FAD_BS"/>
</dbReference>
<dbReference type="InterPro" id="IPR006094">
    <property type="entry name" value="Oxid_FAD_bind_N"/>
</dbReference>
<comment type="similarity">
    <text evidence="2">Belongs to the oxygen-dependent FAD-linked oxidoreductase family.</text>
</comment>
<reference evidence="6 7" key="1">
    <citation type="submission" date="2020-01" db="EMBL/GenBank/DDBJ databases">
        <title>Aspergillus terreus IFO 6365 whole genome shotgun sequence.</title>
        <authorList>
            <person name="Kanamasa S."/>
            <person name="Takahashi H."/>
        </authorList>
    </citation>
    <scope>NUCLEOTIDE SEQUENCE [LARGE SCALE GENOMIC DNA]</scope>
    <source>
        <strain evidence="6 7">IFO 6365</strain>
    </source>
</reference>
<protein>
    <submittedName>
        <fullName evidence="6">Uncharacterized protein</fullName>
    </submittedName>
</protein>
<dbReference type="Pfam" id="PF08031">
    <property type="entry name" value="BBE"/>
    <property type="match status" value="1"/>
</dbReference>
<organism evidence="6 7">
    <name type="scientific">Aspergillus terreus</name>
    <dbReference type="NCBI Taxonomy" id="33178"/>
    <lineage>
        <taxon>Eukaryota</taxon>
        <taxon>Fungi</taxon>
        <taxon>Dikarya</taxon>
        <taxon>Ascomycota</taxon>
        <taxon>Pezizomycotina</taxon>
        <taxon>Eurotiomycetes</taxon>
        <taxon>Eurotiomycetidae</taxon>
        <taxon>Eurotiales</taxon>
        <taxon>Aspergillaceae</taxon>
        <taxon>Aspergillus</taxon>
        <taxon>Aspergillus subgen. Circumdati</taxon>
    </lineage>
</organism>
<name>A0A5M3YZ89_ASPTE</name>
<dbReference type="InterPro" id="IPR016166">
    <property type="entry name" value="FAD-bd_PCMH"/>
</dbReference>
<evidence type="ECO:0000313" key="6">
    <source>
        <dbReference type="EMBL" id="GFF13752.1"/>
    </source>
</evidence>
<dbReference type="InterPro" id="IPR012951">
    <property type="entry name" value="BBE"/>
</dbReference>
<evidence type="ECO:0000256" key="2">
    <source>
        <dbReference type="ARBA" id="ARBA00005466"/>
    </source>
</evidence>
<keyword evidence="7" id="KW-1185">Reference proteome</keyword>
<dbReference type="InterPro" id="IPR050416">
    <property type="entry name" value="FAD-linked_Oxidoreductase"/>
</dbReference>
<dbReference type="PANTHER" id="PTHR42973:SF39">
    <property type="entry name" value="FAD-BINDING PCMH-TYPE DOMAIN-CONTAINING PROTEIN"/>
    <property type="match status" value="1"/>
</dbReference>
<evidence type="ECO:0000256" key="4">
    <source>
        <dbReference type="ARBA" id="ARBA00022827"/>
    </source>
</evidence>
<dbReference type="PANTHER" id="PTHR42973">
    <property type="entry name" value="BINDING OXIDOREDUCTASE, PUTATIVE (AFU_ORTHOLOGUE AFUA_1G17690)-RELATED"/>
    <property type="match status" value="1"/>
</dbReference>
<keyword evidence="3" id="KW-0285">Flavoprotein</keyword>
<dbReference type="AlphaFoldDB" id="A0A5M3YZ89"/>
<keyword evidence="5" id="KW-0560">Oxidoreductase</keyword>
<dbReference type="OrthoDB" id="407275at2759"/>